<keyword evidence="7" id="KW-1185">Reference proteome</keyword>
<reference evidence="6" key="1">
    <citation type="submission" date="2020-04" db="EMBL/GenBank/DDBJ databases">
        <title>Analysis of mating type loci in Filobasidium floriforme.</title>
        <authorList>
            <person name="Nowrousian M."/>
        </authorList>
    </citation>
    <scope>NUCLEOTIDE SEQUENCE</scope>
    <source>
        <strain evidence="6">CBS 6242</strain>
    </source>
</reference>
<evidence type="ECO:0000259" key="4">
    <source>
        <dbReference type="Pfam" id="PF00501"/>
    </source>
</evidence>
<dbReference type="Pfam" id="PF13193">
    <property type="entry name" value="AMP-binding_C"/>
    <property type="match status" value="1"/>
</dbReference>
<feature type="domain" description="AMP-binding enzyme C-terminal" evidence="5">
    <location>
        <begin position="492"/>
        <end position="577"/>
    </location>
</feature>
<dbReference type="InterPro" id="IPR025110">
    <property type="entry name" value="AMP-bd_C"/>
</dbReference>
<dbReference type="InterPro" id="IPR000873">
    <property type="entry name" value="AMP-dep_synth/lig_dom"/>
</dbReference>
<dbReference type="PANTHER" id="PTHR24096">
    <property type="entry name" value="LONG-CHAIN-FATTY-ACID--COA LIGASE"/>
    <property type="match status" value="1"/>
</dbReference>
<dbReference type="InterPro" id="IPR042099">
    <property type="entry name" value="ANL_N_sf"/>
</dbReference>
<sequence length="608" mass="66760">MPQTILTSSYPTPPLPPRTTSLFHFFLPRNLDRPSDHAFVAADTGVSYTRQQFRTNALRLGAGIKNLSPSPSPSSKGKGKKRLALVFSPNSIHYPLLFFALQSSLTIASLANASYTPKELCHQLRDGKPSILFVHPALWPIAKEALKILSGESAEAGWVREIKVFYTVPKKEVLKESGGIKSFEELYVDESEVQEWDGDALPEESGDDETAVLCYSSGTTAAPKGVETTHRNLSHVSVKAMTLLMKLEPGVDKVIGVLPMFREYRSEEILVCFPLVVKIPCVTLPKFEPVLFLQTVEKYRITWALIVPPILVILANLPMVDDYDLSSLRSLMSGAAPLGEGLTRKALARLRKGGKKGPGNPDLMIVQGYGLTETTAPCMATKVEHGLTKIGSAGQLIPGTEAKLVDIDGNAIPIDFDRPSKRSQAGEFCLRGTTVMKGYWNNPEATKGTFLEGGWYRTGDIAEVDQDGSFFIVDRLKELIKYKGFQVPPADLEALLLTHPKVDDVGVIGIMSEEQATELPRAYVVPQGGLAKWQDGAARKRLEEEIVKWVAGQVANHKRLRGGVVFIEAIPKSPAGKILRRQLREQAKVDGQDKSNAYNSTEQKLAKM</sequence>
<feature type="domain" description="AMP-dependent synthetase/ligase" evidence="4">
    <location>
        <begin position="33"/>
        <end position="440"/>
    </location>
</feature>
<comment type="similarity">
    <text evidence="1">Belongs to the ATP-dependent AMP-binding enzyme family.</text>
</comment>
<accession>A0A8K0NQN0</accession>
<dbReference type="InterPro" id="IPR045851">
    <property type="entry name" value="AMP-bd_C_sf"/>
</dbReference>
<evidence type="ECO:0000313" key="7">
    <source>
        <dbReference type="Proteomes" id="UP000812966"/>
    </source>
</evidence>
<dbReference type="AlphaFoldDB" id="A0A8K0NQN0"/>
<feature type="compositionally biased region" description="Polar residues" evidence="3">
    <location>
        <begin position="594"/>
        <end position="608"/>
    </location>
</feature>
<keyword evidence="2" id="KW-0436">Ligase</keyword>
<dbReference type="CDD" id="cd05911">
    <property type="entry name" value="Firefly_Luc_like"/>
    <property type="match status" value="1"/>
</dbReference>
<evidence type="ECO:0000313" key="6">
    <source>
        <dbReference type="EMBL" id="KAG7535900.1"/>
    </source>
</evidence>
<evidence type="ECO:0000256" key="3">
    <source>
        <dbReference type="SAM" id="MobiDB-lite"/>
    </source>
</evidence>
<dbReference type="Pfam" id="PF00501">
    <property type="entry name" value="AMP-binding"/>
    <property type="match status" value="1"/>
</dbReference>
<dbReference type="GO" id="GO:0016405">
    <property type="term" value="F:CoA-ligase activity"/>
    <property type="evidence" value="ECO:0007669"/>
    <property type="project" value="TreeGrafter"/>
</dbReference>
<gene>
    <name evidence="6" type="ORF">FFLO_03646</name>
</gene>
<proteinExistence type="inferred from homology"/>
<dbReference type="Proteomes" id="UP000812966">
    <property type="component" value="Unassembled WGS sequence"/>
</dbReference>
<dbReference type="Gene3D" id="3.40.50.12780">
    <property type="entry name" value="N-terminal domain of ligase-like"/>
    <property type="match status" value="1"/>
</dbReference>
<protein>
    <submittedName>
        <fullName evidence="6">Uncharacterized protein</fullName>
    </submittedName>
</protein>
<name>A0A8K0NQN0_9TREE</name>
<feature type="region of interest" description="Disordered" evidence="3">
    <location>
        <begin position="589"/>
        <end position="608"/>
    </location>
</feature>
<dbReference type="PANTHER" id="PTHR24096:SF149">
    <property type="entry name" value="AMP-BINDING DOMAIN-CONTAINING PROTEIN-RELATED"/>
    <property type="match status" value="1"/>
</dbReference>
<dbReference type="FunFam" id="3.30.300.30:FF:000007">
    <property type="entry name" value="4-coumarate--CoA ligase 2"/>
    <property type="match status" value="1"/>
</dbReference>
<dbReference type="Gene3D" id="3.30.300.30">
    <property type="match status" value="1"/>
</dbReference>
<organism evidence="6 7">
    <name type="scientific">Filobasidium floriforme</name>
    <dbReference type="NCBI Taxonomy" id="5210"/>
    <lineage>
        <taxon>Eukaryota</taxon>
        <taxon>Fungi</taxon>
        <taxon>Dikarya</taxon>
        <taxon>Basidiomycota</taxon>
        <taxon>Agaricomycotina</taxon>
        <taxon>Tremellomycetes</taxon>
        <taxon>Filobasidiales</taxon>
        <taxon>Filobasidiaceae</taxon>
        <taxon>Filobasidium</taxon>
    </lineage>
</organism>
<dbReference type="SUPFAM" id="SSF56801">
    <property type="entry name" value="Acetyl-CoA synthetase-like"/>
    <property type="match status" value="1"/>
</dbReference>
<evidence type="ECO:0000256" key="1">
    <source>
        <dbReference type="ARBA" id="ARBA00006432"/>
    </source>
</evidence>
<evidence type="ECO:0000259" key="5">
    <source>
        <dbReference type="Pfam" id="PF13193"/>
    </source>
</evidence>
<evidence type="ECO:0000256" key="2">
    <source>
        <dbReference type="ARBA" id="ARBA00022598"/>
    </source>
</evidence>
<dbReference type="EMBL" id="JABELV010000068">
    <property type="protein sequence ID" value="KAG7535900.1"/>
    <property type="molecule type" value="Genomic_DNA"/>
</dbReference>
<comment type="caution">
    <text evidence="6">The sequence shown here is derived from an EMBL/GenBank/DDBJ whole genome shotgun (WGS) entry which is preliminary data.</text>
</comment>